<reference evidence="2" key="1">
    <citation type="submission" date="2022-03" db="EMBL/GenBank/DDBJ databases">
        <authorList>
            <person name="Martin C."/>
        </authorList>
    </citation>
    <scope>NUCLEOTIDE SEQUENCE</scope>
</reference>
<feature type="compositionally biased region" description="Low complexity" evidence="1">
    <location>
        <begin position="121"/>
        <end position="156"/>
    </location>
</feature>
<organism evidence="2 3">
    <name type="scientific">Owenia fusiformis</name>
    <name type="common">Polychaete worm</name>
    <dbReference type="NCBI Taxonomy" id="6347"/>
    <lineage>
        <taxon>Eukaryota</taxon>
        <taxon>Metazoa</taxon>
        <taxon>Spiralia</taxon>
        <taxon>Lophotrochozoa</taxon>
        <taxon>Annelida</taxon>
        <taxon>Polychaeta</taxon>
        <taxon>Sedentaria</taxon>
        <taxon>Canalipalpata</taxon>
        <taxon>Sabellida</taxon>
        <taxon>Oweniida</taxon>
        <taxon>Oweniidae</taxon>
        <taxon>Owenia</taxon>
    </lineage>
</organism>
<accession>A0A8J1U921</accession>
<evidence type="ECO:0000313" key="2">
    <source>
        <dbReference type="EMBL" id="CAH1774215.1"/>
    </source>
</evidence>
<sequence>ETIWEDAEERCRKEGAHLSRWNSPGCLNDIQTYFREQNYPSSRHFWTCAQDPPYNFTCDPTREEFTNDGKQKNTPGCYTYHHKSNSFTEIFHMQCQAHKMFMCQRLCSGGASLAASTSATATSTKAPTASTSATATSTQAPITTQPPSTTQLPATTEQLGEDGLGESGLGSGDTCNCGPADEGFVFKSDKCMWGDKIAGCFKIYDTPGDNETIWEDAEERCRKEGAHLSRWNSPGCLNDIQTYFREQNYPSSRHFWTCAQDPPYNFTCDPTRKEYTNDGRQKNTPGCYTYHHKSNSFTEIFKMQCQAHKMFMCQRLCSGESELGFEELF</sequence>
<feature type="non-terminal residue" evidence="2">
    <location>
        <position position="1"/>
    </location>
</feature>
<dbReference type="InterPro" id="IPR016186">
    <property type="entry name" value="C-type_lectin-like/link_sf"/>
</dbReference>
<proteinExistence type="predicted"/>
<name>A0A8J1U921_OWEFU</name>
<comment type="caution">
    <text evidence="2">The sequence shown here is derived from an EMBL/GenBank/DDBJ whole genome shotgun (WGS) entry which is preliminary data.</text>
</comment>
<feature type="region of interest" description="Disordered" evidence="1">
    <location>
        <begin position="121"/>
        <end position="165"/>
    </location>
</feature>
<gene>
    <name evidence="2" type="ORF">OFUS_LOCUS1719</name>
</gene>
<dbReference type="AlphaFoldDB" id="A0A8J1U921"/>
<evidence type="ECO:0000313" key="3">
    <source>
        <dbReference type="Proteomes" id="UP000749559"/>
    </source>
</evidence>
<dbReference type="Proteomes" id="UP000749559">
    <property type="component" value="Unassembled WGS sequence"/>
</dbReference>
<dbReference type="SUPFAM" id="SSF56436">
    <property type="entry name" value="C-type lectin-like"/>
    <property type="match status" value="2"/>
</dbReference>
<protein>
    <submittedName>
        <fullName evidence="2">Uncharacterized protein</fullName>
    </submittedName>
</protein>
<dbReference type="EMBL" id="CAIIXF020000001">
    <property type="protein sequence ID" value="CAH1774215.1"/>
    <property type="molecule type" value="Genomic_DNA"/>
</dbReference>
<keyword evidence="3" id="KW-1185">Reference proteome</keyword>
<dbReference type="Gene3D" id="3.10.100.10">
    <property type="entry name" value="Mannose-Binding Protein A, subunit A"/>
    <property type="match status" value="2"/>
</dbReference>
<dbReference type="InterPro" id="IPR016187">
    <property type="entry name" value="CTDL_fold"/>
</dbReference>
<evidence type="ECO:0000256" key="1">
    <source>
        <dbReference type="SAM" id="MobiDB-lite"/>
    </source>
</evidence>